<dbReference type="Gene3D" id="1.25.10.10">
    <property type="entry name" value="Leucine-rich Repeat Variant"/>
    <property type="match status" value="2"/>
</dbReference>
<sequence>MPVGTETKKGGVMGRLKSKISNLGRSKPKADLTNQGSTPSLDVMDNDDDDDDIEHHGSEGDDNDHLASSTDDASNNDVPVEGLADLVVVGKAPAELAVDPPQPGPSLDDTSVDTCPSPAKCEAAAPCSPQRRPPASPLKRLQQQPSPLKRPSASPAKRPQAPSPVKRPTGSPAKRTTPLETLVADGATNQDLQPVKAAKKSRAPSFHENAPILASAFVESAPEAPAPEALPAEAAFDAGAAITSTFGERIARMLGADPWGDRQDGFDAIASFAKKLDASAPAATLSASLAAINCGVVDRVAPVMYCALECLQHVLSVFAPLVAAKPKRFASVAPQLHTLLSSLLGKLNDSNKRTQREAQHGILRLLKTPKLPALAFIMSVFESDPLDKARLELIHEMVANLGFSDQLTPDRVLGWAVPALKIVDEKTRNLALDIVAGAVSKTADPKATLDGLAGVKPAMVKVLTRRVEEHKVESNNPPAPNNNHAHEAPPEPAVELWEVPREDDASVVALVAASMAAAESTVGPVAWRKLESKTWSDRKEALSDIEKAVEEAKSDLRDVKPTLGSPSQATFVAYAAVVHHCLNDAIAPVMNAAIDLFSTLLKVYGPHVDWRDGPVKELTMQSIQRLLAGMQKPNNRTSKGSCRCILKLARLNVHTMKCAVACVFAKDTEALVQMHVLRLLVPEFGLSDADSSGLQLSTTLVLNAVAKALAHSNEKARRAAMDVALCSQRLIGKSRVLQRLADVKPATLKELEKNFVDVDVAVDGRPATVNSPPTPAESLGLGGPEITASRRMLSSAPVAGGKATDDASAMEWTPRAVPSVLSNEEESLMDDILGL</sequence>
<organism evidence="3 4">
    <name type="scientific">Achlya hypogyna</name>
    <name type="common">Oomycete</name>
    <name type="synonym">Protoachlya hypogyna</name>
    <dbReference type="NCBI Taxonomy" id="1202772"/>
    <lineage>
        <taxon>Eukaryota</taxon>
        <taxon>Sar</taxon>
        <taxon>Stramenopiles</taxon>
        <taxon>Oomycota</taxon>
        <taxon>Saprolegniomycetes</taxon>
        <taxon>Saprolegniales</taxon>
        <taxon>Achlyaceae</taxon>
        <taxon>Achlya</taxon>
    </lineage>
</organism>
<dbReference type="OrthoDB" id="74848at2759"/>
<evidence type="ECO:0000259" key="2">
    <source>
        <dbReference type="SMART" id="SM01349"/>
    </source>
</evidence>
<evidence type="ECO:0000313" key="4">
    <source>
        <dbReference type="Proteomes" id="UP000243579"/>
    </source>
</evidence>
<name>A0A1V9ZKU6_ACHHY</name>
<keyword evidence="4" id="KW-1185">Reference proteome</keyword>
<protein>
    <recommendedName>
        <fullName evidence="2">TOG domain-containing protein</fullName>
    </recommendedName>
</protein>
<dbReference type="EMBL" id="JNBR01000082">
    <property type="protein sequence ID" value="OQR98609.1"/>
    <property type="molecule type" value="Genomic_DNA"/>
</dbReference>
<dbReference type="Pfam" id="PF21040">
    <property type="entry name" value="CEP104-like_TOG"/>
    <property type="match status" value="2"/>
</dbReference>
<dbReference type="InterPro" id="IPR016024">
    <property type="entry name" value="ARM-type_fold"/>
</dbReference>
<proteinExistence type="predicted"/>
<feature type="compositionally biased region" description="Polar residues" evidence="1">
    <location>
        <begin position="66"/>
        <end position="77"/>
    </location>
</feature>
<evidence type="ECO:0000313" key="3">
    <source>
        <dbReference type="EMBL" id="OQR98609.1"/>
    </source>
</evidence>
<dbReference type="InterPro" id="IPR034085">
    <property type="entry name" value="TOG"/>
</dbReference>
<dbReference type="InterPro" id="IPR052607">
    <property type="entry name" value="CEP104-like"/>
</dbReference>
<dbReference type="SUPFAM" id="SSF48371">
    <property type="entry name" value="ARM repeat"/>
    <property type="match status" value="1"/>
</dbReference>
<dbReference type="Proteomes" id="UP000243579">
    <property type="component" value="Unassembled WGS sequence"/>
</dbReference>
<feature type="region of interest" description="Disordered" evidence="1">
    <location>
        <begin position="1"/>
        <end position="81"/>
    </location>
</feature>
<comment type="caution">
    <text evidence="3">The sequence shown here is derived from an EMBL/GenBank/DDBJ whole genome shotgun (WGS) entry which is preliminary data.</text>
</comment>
<dbReference type="InterPro" id="IPR011989">
    <property type="entry name" value="ARM-like"/>
</dbReference>
<feature type="domain" description="TOG" evidence="2">
    <location>
        <begin position="514"/>
        <end position="764"/>
    </location>
</feature>
<dbReference type="GO" id="GO:0005929">
    <property type="term" value="C:cilium"/>
    <property type="evidence" value="ECO:0007669"/>
    <property type="project" value="TreeGrafter"/>
</dbReference>
<gene>
    <name evidence="3" type="ORF">ACHHYP_08386</name>
</gene>
<evidence type="ECO:0000256" key="1">
    <source>
        <dbReference type="SAM" id="MobiDB-lite"/>
    </source>
</evidence>
<feature type="region of interest" description="Disordered" evidence="1">
    <location>
        <begin position="94"/>
        <end position="203"/>
    </location>
</feature>
<accession>A0A1V9ZKU6</accession>
<feature type="compositionally biased region" description="Basic and acidic residues" evidence="1">
    <location>
        <begin position="53"/>
        <end position="65"/>
    </location>
</feature>
<dbReference type="AlphaFoldDB" id="A0A1V9ZKU6"/>
<dbReference type="SMART" id="SM01349">
    <property type="entry name" value="TOG"/>
    <property type="match status" value="1"/>
</dbReference>
<dbReference type="PANTHER" id="PTHR13371">
    <property type="entry name" value="GLYCINE-, GLUTAMATE-, THIENYLCYCLOHEXYLPIPERIDINE-BINDING PROTEIN"/>
    <property type="match status" value="1"/>
</dbReference>
<dbReference type="PANTHER" id="PTHR13371:SF0">
    <property type="entry name" value="CENTROSOMAL PROTEIN OF 104 KDA"/>
    <property type="match status" value="1"/>
</dbReference>
<reference evidence="3 4" key="1">
    <citation type="journal article" date="2014" name="Genome Biol. Evol.">
        <title>The secreted proteins of Achlya hypogyna and Thraustotheca clavata identify the ancestral oomycete secretome and reveal gene acquisitions by horizontal gene transfer.</title>
        <authorList>
            <person name="Misner I."/>
            <person name="Blouin N."/>
            <person name="Leonard G."/>
            <person name="Richards T.A."/>
            <person name="Lane C.E."/>
        </authorList>
    </citation>
    <scope>NUCLEOTIDE SEQUENCE [LARGE SCALE GENOMIC DNA]</scope>
    <source>
        <strain evidence="3 4">ATCC 48635</strain>
    </source>
</reference>